<sequence>MPRKIRELKGMLLKAGCACEKSKGSHTKWMHPKCANKPILSGNDSADAKPYQENNVMRAAGHKGESGIMGEYKIRPYVRGSVGANQSVRPRTFAHPCRFPRGNCIRSAINPESDKSHKLYDPGFAIWVNYFLWDALVATLRTIL</sequence>
<dbReference type="AlphaFoldDB" id="A0A450VQQ5"/>
<gene>
    <name evidence="2" type="ORF">BECKFM1743A_GA0114220_101575</name>
    <name evidence="3" type="ORF">BECKFM1743B_GA0114221_100324</name>
    <name evidence="1" type="ORF">BECKFM1743C_GA0114222_100395</name>
</gene>
<evidence type="ECO:0000313" key="2">
    <source>
        <dbReference type="EMBL" id="VFJ55881.1"/>
    </source>
</evidence>
<reference evidence="3" key="1">
    <citation type="submission" date="2019-02" db="EMBL/GenBank/DDBJ databases">
        <authorList>
            <person name="Gruber-Vodicka R. H."/>
            <person name="Seah K. B. B."/>
        </authorList>
    </citation>
    <scope>NUCLEOTIDE SEQUENCE</scope>
    <source>
        <strain evidence="2">BECK_BZ163</strain>
        <strain evidence="3">BECK_BZ164</strain>
        <strain evidence="1">BECK_BZ165</strain>
    </source>
</reference>
<dbReference type="EMBL" id="CAADEZ010000157">
    <property type="protein sequence ID" value="VFJ55881.1"/>
    <property type="molecule type" value="Genomic_DNA"/>
</dbReference>
<dbReference type="SUPFAM" id="SSF54786">
    <property type="entry name" value="YcfA/nrd intein domain"/>
    <property type="match status" value="1"/>
</dbReference>
<name>A0A450VQQ5_9GAMM</name>
<evidence type="ECO:0000313" key="1">
    <source>
        <dbReference type="EMBL" id="VFJ46710.1"/>
    </source>
</evidence>
<dbReference type="EMBL" id="CAADFL010000032">
    <property type="protein sequence ID" value="VFK07120.1"/>
    <property type="molecule type" value="Genomic_DNA"/>
</dbReference>
<accession>A0A450VQQ5</accession>
<protein>
    <submittedName>
        <fullName evidence="3">Uncharacterized protein</fullName>
    </submittedName>
</protein>
<dbReference type="EMBL" id="CAADFA010000039">
    <property type="protein sequence ID" value="VFJ46710.1"/>
    <property type="molecule type" value="Genomic_DNA"/>
</dbReference>
<organism evidence="3">
    <name type="scientific">Candidatus Kentrum sp. FM</name>
    <dbReference type="NCBI Taxonomy" id="2126340"/>
    <lineage>
        <taxon>Bacteria</taxon>
        <taxon>Pseudomonadati</taxon>
        <taxon>Pseudomonadota</taxon>
        <taxon>Gammaproteobacteria</taxon>
        <taxon>Candidatus Kentrum</taxon>
    </lineage>
</organism>
<evidence type="ECO:0000313" key="3">
    <source>
        <dbReference type="EMBL" id="VFK07120.1"/>
    </source>
</evidence>
<proteinExistence type="predicted"/>